<dbReference type="KEGG" id="halu:HUG12_12590"/>
<gene>
    <name evidence="2" type="ORF">HUG12_12590</name>
</gene>
<dbReference type="OrthoDB" id="295069at2157"/>
<organism evidence="2 3">
    <name type="scientific">Halorarum salinum</name>
    <dbReference type="NCBI Taxonomy" id="2743089"/>
    <lineage>
        <taxon>Archaea</taxon>
        <taxon>Methanobacteriati</taxon>
        <taxon>Methanobacteriota</taxon>
        <taxon>Stenosarchaea group</taxon>
        <taxon>Halobacteria</taxon>
        <taxon>Halobacteriales</taxon>
        <taxon>Haloferacaceae</taxon>
        <taxon>Halorarum</taxon>
    </lineage>
</organism>
<dbReference type="AlphaFoldDB" id="A0A7D5QBT4"/>
<dbReference type="Gene3D" id="2.20.20.30">
    <property type="entry name" value="reverse gyrase domain"/>
    <property type="match status" value="1"/>
</dbReference>
<reference evidence="2 3" key="1">
    <citation type="submission" date="2020-06" db="EMBL/GenBank/DDBJ databases">
        <title>NJ-3-1, isolated from saline soil.</title>
        <authorList>
            <person name="Cui H.L."/>
            <person name="Shi X."/>
        </authorList>
    </citation>
    <scope>NUCLEOTIDE SEQUENCE [LARGE SCALE GENOMIC DNA]</scope>
    <source>
        <strain evidence="2 3">NJ-3-1</strain>
    </source>
</reference>
<dbReference type="RefSeq" id="WP_179269104.1">
    <property type="nucleotide sequence ID" value="NZ_CP058579.1"/>
</dbReference>
<dbReference type="EMBL" id="CP058579">
    <property type="protein sequence ID" value="QLG62519.1"/>
    <property type="molecule type" value="Genomic_DNA"/>
</dbReference>
<keyword evidence="3" id="KW-1185">Reference proteome</keyword>
<evidence type="ECO:0000313" key="3">
    <source>
        <dbReference type="Proteomes" id="UP000509626"/>
    </source>
</evidence>
<dbReference type="GeneID" id="56038311"/>
<feature type="domain" description="Zinc-ribbon" evidence="1">
    <location>
        <begin position="20"/>
        <end position="39"/>
    </location>
</feature>
<name>A0A7D5QBT4_9EURY</name>
<evidence type="ECO:0000313" key="2">
    <source>
        <dbReference type="EMBL" id="QLG62519.1"/>
    </source>
</evidence>
<dbReference type="Pfam" id="PF13240">
    <property type="entry name" value="Zn_Ribbon_1"/>
    <property type="match status" value="1"/>
</dbReference>
<accession>A0A7D5QBT4</accession>
<sequence>MSLPAPLRWLFATDEVVHECRECGVTVEEGAEVCPNCGSTEIARYEFE</sequence>
<proteinExistence type="predicted"/>
<dbReference type="Proteomes" id="UP000509626">
    <property type="component" value="Chromosome"/>
</dbReference>
<dbReference type="InterPro" id="IPR026870">
    <property type="entry name" value="Zinc_ribbon_dom"/>
</dbReference>
<protein>
    <recommendedName>
        <fullName evidence="1">Zinc-ribbon domain-containing protein</fullName>
    </recommendedName>
</protein>
<evidence type="ECO:0000259" key="1">
    <source>
        <dbReference type="Pfam" id="PF13240"/>
    </source>
</evidence>